<dbReference type="InterPro" id="IPR019775">
    <property type="entry name" value="WD40_repeat_CS"/>
</dbReference>
<evidence type="ECO:0000256" key="5">
    <source>
        <dbReference type="PROSITE-ProRule" id="PRU00221"/>
    </source>
</evidence>
<comment type="subcellular location">
    <subcellularLocation>
        <location evidence="6">Nucleus</location>
    </subcellularLocation>
</comment>
<keyword evidence="6" id="KW-0698">rRNA processing</keyword>
<dbReference type="GO" id="GO:0120330">
    <property type="term" value="C:rixosome complex"/>
    <property type="evidence" value="ECO:0007669"/>
    <property type="project" value="UniProtKB-UniRule"/>
</dbReference>
<name>A0A8H3ISD6_9LECA</name>
<gene>
    <name evidence="8" type="primary">IPI3</name>
    <name evidence="8" type="ORF">ALECFALPRED_003200</name>
</gene>
<proteinExistence type="inferred from homology"/>
<dbReference type="GO" id="GO:0006261">
    <property type="term" value="P:DNA-templated DNA replication"/>
    <property type="evidence" value="ECO:0007669"/>
    <property type="project" value="TreeGrafter"/>
</dbReference>
<dbReference type="GO" id="GO:0005656">
    <property type="term" value="C:nuclear pre-replicative complex"/>
    <property type="evidence" value="ECO:0007669"/>
    <property type="project" value="TreeGrafter"/>
</dbReference>
<keyword evidence="3 5" id="KW-0853">WD repeat</keyword>
<dbReference type="PROSITE" id="PS00678">
    <property type="entry name" value="WD_REPEATS_1"/>
    <property type="match status" value="1"/>
</dbReference>
<feature type="region of interest" description="Disordered" evidence="7">
    <location>
        <begin position="494"/>
        <end position="547"/>
    </location>
</feature>
<dbReference type="SMART" id="SM00320">
    <property type="entry name" value="WD40"/>
    <property type="match status" value="5"/>
</dbReference>
<evidence type="ECO:0000256" key="1">
    <source>
        <dbReference type="ARBA" id="ARBA00002355"/>
    </source>
</evidence>
<dbReference type="InterPro" id="IPR036322">
    <property type="entry name" value="WD40_repeat_dom_sf"/>
</dbReference>
<evidence type="ECO:0000256" key="3">
    <source>
        <dbReference type="ARBA" id="ARBA00022574"/>
    </source>
</evidence>
<reference evidence="8" key="1">
    <citation type="submission" date="2021-03" db="EMBL/GenBank/DDBJ databases">
        <authorList>
            <person name="Tagirdzhanova G."/>
        </authorList>
    </citation>
    <scope>NUCLEOTIDE SEQUENCE</scope>
</reference>
<dbReference type="InterPro" id="IPR045227">
    <property type="entry name" value="WDR18/Ipi3/RID3"/>
</dbReference>
<evidence type="ECO:0000256" key="2">
    <source>
        <dbReference type="ARBA" id="ARBA00010143"/>
    </source>
</evidence>
<dbReference type="PROSITE" id="PS50294">
    <property type="entry name" value="WD_REPEATS_REGION"/>
    <property type="match status" value="1"/>
</dbReference>
<dbReference type="AlphaFoldDB" id="A0A8H3ISD6"/>
<evidence type="ECO:0000256" key="6">
    <source>
        <dbReference type="RuleBase" id="RU369067"/>
    </source>
</evidence>
<dbReference type="SUPFAM" id="SSF50978">
    <property type="entry name" value="WD40 repeat-like"/>
    <property type="match status" value="1"/>
</dbReference>
<dbReference type="FunFam" id="2.130.10.10:FF:000929">
    <property type="entry name" value="Ribosomal assembly complex component Ipi3"/>
    <property type="match status" value="1"/>
</dbReference>
<dbReference type="Proteomes" id="UP000664203">
    <property type="component" value="Unassembled WGS sequence"/>
</dbReference>
<evidence type="ECO:0000256" key="7">
    <source>
        <dbReference type="SAM" id="MobiDB-lite"/>
    </source>
</evidence>
<feature type="compositionally biased region" description="Acidic residues" evidence="7">
    <location>
        <begin position="516"/>
        <end position="547"/>
    </location>
</feature>
<keyword evidence="4" id="KW-0677">Repeat</keyword>
<dbReference type="GO" id="GO:0006364">
    <property type="term" value="P:rRNA processing"/>
    <property type="evidence" value="ECO:0007669"/>
    <property type="project" value="UniProtKB-UniRule"/>
</dbReference>
<dbReference type="PANTHER" id="PTHR18763">
    <property type="entry name" value="WD-REPEAT PROTEIN 18"/>
    <property type="match status" value="1"/>
</dbReference>
<evidence type="ECO:0000313" key="9">
    <source>
        <dbReference type="Proteomes" id="UP000664203"/>
    </source>
</evidence>
<protein>
    <recommendedName>
        <fullName evidence="6">Pre-rRNA-processing protein IPI3</fullName>
    </recommendedName>
</protein>
<comment type="function">
    <text evidence="1 6">Component of the RIX1 complex required for processing of ITS2 sequences from 35S pre-rRNA.</text>
</comment>
<organism evidence="8 9">
    <name type="scientific">Alectoria fallacina</name>
    <dbReference type="NCBI Taxonomy" id="1903189"/>
    <lineage>
        <taxon>Eukaryota</taxon>
        <taxon>Fungi</taxon>
        <taxon>Dikarya</taxon>
        <taxon>Ascomycota</taxon>
        <taxon>Pezizomycotina</taxon>
        <taxon>Lecanoromycetes</taxon>
        <taxon>OSLEUM clade</taxon>
        <taxon>Lecanoromycetidae</taxon>
        <taxon>Lecanorales</taxon>
        <taxon>Lecanorineae</taxon>
        <taxon>Parmeliaceae</taxon>
        <taxon>Alectoria</taxon>
    </lineage>
</organism>
<dbReference type="InterPro" id="IPR020472">
    <property type="entry name" value="WD40_PAC1"/>
</dbReference>
<evidence type="ECO:0000313" key="8">
    <source>
        <dbReference type="EMBL" id="CAF9925685.1"/>
    </source>
</evidence>
<dbReference type="PRINTS" id="PR00320">
    <property type="entry name" value="GPROTEINBRPT"/>
</dbReference>
<comment type="subunit">
    <text evidence="6">Component of the RIX1 complex, composed of IPI1, RIX1/IPI2 and IPI3 in a 1:2:2 stoichiometry. The complex interacts (via RIX1) with MDN1 (via its hexameric AAA ATPase ring) and the pre-60S ribosome particles.</text>
</comment>
<dbReference type="OrthoDB" id="756370at2759"/>
<feature type="repeat" description="WD" evidence="5">
    <location>
        <begin position="183"/>
        <end position="227"/>
    </location>
</feature>
<keyword evidence="6" id="KW-0539">Nucleus</keyword>
<dbReference type="InterPro" id="IPR015943">
    <property type="entry name" value="WD40/YVTN_repeat-like_dom_sf"/>
</dbReference>
<evidence type="ECO:0000256" key="4">
    <source>
        <dbReference type="ARBA" id="ARBA00022737"/>
    </source>
</evidence>
<dbReference type="Pfam" id="PF00400">
    <property type="entry name" value="WD40"/>
    <property type="match status" value="3"/>
</dbReference>
<accession>A0A8H3ISD6</accession>
<sequence>MLTESFIASTLNLEKLSNSVIPGVHIYDFQPLPALKSTFKKSSTSTNCLAVSPSHVFAAQADKAVIHVYSRERKNQEAIVPFPEKIQSIVLSGESDGSGTLILGTEGGRVILWELGTGRQVSTPQHHLHSTTCLAVDPTSNFLLSGSPDSTIHVWSIPALLSFSASPANEYGHDLPFSPFRSLSNHRAAITALVFGHSFSDKNIAVSASKDNTCIVWDYLNGDALHTFLLPSSPLCLALDPADRAVYAGYEDGSVQLIDFYSQGGLTQPLHNPNLQSAPTQPPLSDRWSAPDHSASSLLCLQVSYDGTSLISGHQDGKVHSWDVAAGKYDKRLADFAAPITNLVMLKPTGFHETTKPAVRLHNVVKPRYESFVNGDHGTLGVAIPNKYTFTARFTTTLPLPFSADSASFNQALHHSSFPTALLEECFAELSSPQKVLDASMDSSELANLRAQNAALSSQLEVAEERHSSAAAMMLEQKKEDWRRQKDEDIKAARKRRRRLRRAMVAEAARKKEMGEAVDGEDKDMNEGGNDEDEDLSSSTDEMTESD</sequence>
<dbReference type="PROSITE" id="PS50082">
    <property type="entry name" value="WD_REPEATS_2"/>
    <property type="match status" value="2"/>
</dbReference>
<dbReference type="Gene3D" id="2.130.10.10">
    <property type="entry name" value="YVTN repeat-like/Quinoprotein amine dehydrogenase"/>
    <property type="match status" value="2"/>
</dbReference>
<dbReference type="PANTHER" id="PTHR18763:SF0">
    <property type="entry name" value="WD REPEAT-CONTAINING PROTEIN 18"/>
    <property type="match status" value="1"/>
</dbReference>
<dbReference type="InterPro" id="IPR001680">
    <property type="entry name" value="WD40_rpt"/>
</dbReference>
<dbReference type="EMBL" id="CAJPDR010000206">
    <property type="protein sequence ID" value="CAF9925685.1"/>
    <property type="molecule type" value="Genomic_DNA"/>
</dbReference>
<keyword evidence="9" id="KW-1185">Reference proteome</keyword>
<comment type="similarity">
    <text evidence="2 6">Belongs to the WD repeat IPI3/WDR18 family.</text>
</comment>
<feature type="repeat" description="WD" evidence="5">
    <location>
        <begin position="124"/>
        <end position="157"/>
    </location>
</feature>
<comment type="caution">
    <text evidence="8">The sequence shown here is derived from an EMBL/GenBank/DDBJ whole genome shotgun (WGS) entry which is preliminary data.</text>
</comment>